<evidence type="ECO:0000259" key="1">
    <source>
        <dbReference type="PROSITE" id="PS50943"/>
    </source>
</evidence>
<organism evidence="2 3">
    <name type="scientific">Acidovorax cavernicola</name>
    <dbReference type="NCBI Taxonomy" id="1675792"/>
    <lineage>
        <taxon>Bacteria</taxon>
        <taxon>Pseudomonadati</taxon>
        <taxon>Pseudomonadota</taxon>
        <taxon>Betaproteobacteria</taxon>
        <taxon>Burkholderiales</taxon>
        <taxon>Comamonadaceae</taxon>
        <taxon>Acidovorax</taxon>
    </lineage>
</organism>
<dbReference type="CDD" id="cd00093">
    <property type="entry name" value="HTH_XRE"/>
    <property type="match status" value="1"/>
</dbReference>
<proteinExistence type="predicted"/>
<dbReference type="GO" id="GO:0003677">
    <property type="term" value="F:DNA binding"/>
    <property type="evidence" value="ECO:0007669"/>
    <property type="project" value="InterPro"/>
</dbReference>
<name>A0A9X8CZ45_9BURK</name>
<comment type="caution">
    <text evidence="2">The sequence shown here is derived from an EMBL/GenBank/DDBJ whole genome shotgun (WGS) entry which is preliminary data.</text>
</comment>
<keyword evidence="3" id="KW-1185">Reference proteome</keyword>
<dbReference type="AlphaFoldDB" id="A0A9X8CZ45"/>
<protein>
    <submittedName>
        <fullName evidence="2">XRE family transcriptional regulator</fullName>
    </submittedName>
</protein>
<reference evidence="2 3" key="1">
    <citation type="submission" date="2018-09" db="EMBL/GenBank/DDBJ databases">
        <title>Acidovorax cavernicola nov. sp. isolated from Gruta de las Maravillas (Aracena, Spain).</title>
        <authorList>
            <person name="Jurado V."/>
            <person name="Gutierrez-Patricio S."/>
            <person name="Gonzalez-Pimentel J.L."/>
            <person name="Miller A.Z."/>
            <person name="Laiz L."/>
            <person name="Saiz-Jimenez C."/>
        </authorList>
    </citation>
    <scope>NUCLEOTIDE SEQUENCE [LARGE SCALE GENOMIC DNA]</scope>
    <source>
        <strain evidence="2 3">1011MAR4D40.2</strain>
    </source>
</reference>
<gene>
    <name evidence="2" type="ORF">D3H34_28830</name>
</gene>
<dbReference type="Pfam" id="PF01381">
    <property type="entry name" value="HTH_3"/>
    <property type="match status" value="1"/>
</dbReference>
<dbReference type="Gene3D" id="1.10.260.40">
    <property type="entry name" value="lambda repressor-like DNA-binding domains"/>
    <property type="match status" value="1"/>
</dbReference>
<evidence type="ECO:0000313" key="2">
    <source>
        <dbReference type="EMBL" id="RIX73644.1"/>
    </source>
</evidence>
<evidence type="ECO:0000313" key="3">
    <source>
        <dbReference type="Proteomes" id="UP000265619"/>
    </source>
</evidence>
<dbReference type="OrthoDB" id="9815697at2"/>
<dbReference type="SUPFAM" id="SSF47413">
    <property type="entry name" value="lambda repressor-like DNA-binding domains"/>
    <property type="match status" value="1"/>
</dbReference>
<dbReference type="EMBL" id="QXMN01000061">
    <property type="protein sequence ID" value="RIX73644.1"/>
    <property type="molecule type" value="Genomic_DNA"/>
</dbReference>
<feature type="domain" description="HTH cro/C1-type" evidence="1">
    <location>
        <begin position="24"/>
        <end position="79"/>
    </location>
</feature>
<dbReference type="Proteomes" id="UP000265619">
    <property type="component" value="Unassembled WGS sequence"/>
</dbReference>
<accession>A0A9X8CZ45</accession>
<dbReference type="PROSITE" id="PS50943">
    <property type="entry name" value="HTH_CROC1"/>
    <property type="match status" value="1"/>
</dbReference>
<dbReference type="InterPro" id="IPR010982">
    <property type="entry name" value="Lambda_DNA-bd_dom_sf"/>
</dbReference>
<dbReference type="SMART" id="SM00530">
    <property type="entry name" value="HTH_XRE"/>
    <property type="match status" value="1"/>
</dbReference>
<sequence length="109" mass="11845">MDKITGVCYYLVVEELYVRFGANVRQQRRAQKLSQERLGELTDMGRPTVAAIEAGRQAVTLHQAVALSNVLAVGLMELIGVGGAPSVDGLEQVLDDHDLRIVQQLRGAS</sequence>
<dbReference type="InterPro" id="IPR001387">
    <property type="entry name" value="Cro/C1-type_HTH"/>
</dbReference>